<dbReference type="SUPFAM" id="SSF52540">
    <property type="entry name" value="P-loop containing nucleoside triphosphate hydrolases"/>
    <property type="match status" value="1"/>
</dbReference>
<dbReference type="RefSeq" id="WP_378245882.1">
    <property type="nucleotide sequence ID" value="NZ_JBHSKF010000003.1"/>
</dbReference>
<keyword evidence="2" id="KW-1185">Reference proteome</keyword>
<dbReference type="Proteomes" id="UP001596157">
    <property type="component" value="Unassembled WGS sequence"/>
</dbReference>
<evidence type="ECO:0000313" key="1">
    <source>
        <dbReference type="EMBL" id="MFC5287191.1"/>
    </source>
</evidence>
<dbReference type="PANTHER" id="PTHR43384">
    <property type="entry name" value="SEPTUM SITE-DETERMINING PROTEIN MIND HOMOLOG, CHLOROPLASTIC-RELATED"/>
    <property type="match status" value="1"/>
</dbReference>
<dbReference type="InterPro" id="IPR027417">
    <property type="entry name" value="P-loop_NTPase"/>
</dbReference>
<name>A0ABW0EM15_9PSEU</name>
<gene>
    <name evidence="1" type="ORF">ACFPM7_09040</name>
</gene>
<keyword evidence="1" id="KW-0067">ATP-binding</keyword>
<dbReference type="GO" id="GO:0005524">
    <property type="term" value="F:ATP binding"/>
    <property type="evidence" value="ECO:0007669"/>
    <property type="project" value="UniProtKB-KW"/>
</dbReference>
<evidence type="ECO:0000313" key="2">
    <source>
        <dbReference type="Proteomes" id="UP001596157"/>
    </source>
</evidence>
<sequence length="318" mass="34583">MKIAFVGKGGSGKTTLASLFLRHLAAESPAPALLALDADINQHLAVALGADEDHVHPALGAHLPLIKEHLRGDNPRIRSTEEMLKTTPPGRGSRLVRVDEDNPVYDACVRTVDGVRLAVTGPFAESDLGVSCYHSKVGAVELLLNHMVDGPGEYCVVDMTAGADSFASGLFTRFDVTFLVCEPTVRSVGVYKQYRDYAADFGVRIAVVGNKISDAEDLEFLREHVGEDLLTCVGRSQHVRAAERGDVRPIGLLEPHNRAALAGMRTLVDAVEKDWPRYQRQAEEFHTRYARAWANAKAGRDLAEQIDPDYLPGPVPVG</sequence>
<accession>A0ABW0EM15</accession>
<dbReference type="Gene3D" id="3.40.50.300">
    <property type="entry name" value="P-loop containing nucleotide triphosphate hydrolases"/>
    <property type="match status" value="1"/>
</dbReference>
<comment type="caution">
    <text evidence="1">The sequence shown here is derived from an EMBL/GenBank/DDBJ whole genome shotgun (WGS) entry which is preliminary data.</text>
</comment>
<keyword evidence="1" id="KW-0547">Nucleotide-binding</keyword>
<organism evidence="1 2">
    <name type="scientific">Actinokineospora guangxiensis</name>
    <dbReference type="NCBI Taxonomy" id="1490288"/>
    <lineage>
        <taxon>Bacteria</taxon>
        <taxon>Bacillati</taxon>
        <taxon>Actinomycetota</taxon>
        <taxon>Actinomycetes</taxon>
        <taxon>Pseudonocardiales</taxon>
        <taxon>Pseudonocardiaceae</taxon>
        <taxon>Actinokineospora</taxon>
    </lineage>
</organism>
<reference evidence="2" key="1">
    <citation type="journal article" date="2019" name="Int. J. Syst. Evol. Microbiol.">
        <title>The Global Catalogue of Microorganisms (GCM) 10K type strain sequencing project: providing services to taxonomists for standard genome sequencing and annotation.</title>
        <authorList>
            <consortium name="The Broad Institute Genomics Platform"/>
            <consortium name="The Broad Institute Genome Sequencing Center for Infectious Disease"/>
            <person name="Wu L."/>
            <person name="Ma J."/>
        </authorList>
    </citation>
    <scope>NUCLEOTIDE SEQUENCE [LARGE SCALE GENOMIC DNA]</scope>
    <source>
        <strain evidence="2">CCUG 59778</strain>
    </source>
</reference>
<dbReference type="PANTHER" id="PTHR43384:SF15">
    <property type="entry name" value="ATP-BINDING PROTEIN"/>
    <property type="match status" value="1"/>
</dbReference>
<dbReference type="EMBL" id="JBHSKF010000003">
    <property type="protein sequence ID" value="MFC5287191.1"/>
    <property type="molecule type" value="Genomic_DNA"/>
</dbReference>
<protein>
    <submittedName>
        <fullName evidence="1">ATP-binding protein</fullName>
    </submittedName>
</protein>
<proteinExistence type="predicted"/>
<dbReference type="InterPro" id="IPR050625">
    <property type="entry name" value="ParA/MinD_ATPase"/>
</dbReference>